<dbReference type="EMBL" id="MU275868">
    <property type="protein sequence ID" value="KAI0049888.1"/>
    <property type="molecule type" value="Genomic_DNA"/>
</dbReference>
<keyword evidence="2" id="KW-1185">Reference proteome</keyword>
<protein>
    <submittedName>
        <fullName evidence="1">Uncharacterized protein</fullName>
    </submittedName>
</protein>
<accession>A0ACB8S0D2</accession>
<sequence length="140" mass="14999">MREPALAPPVNIHPRHVSTPFDPAPLFEYPFPNRTRSPDGEQAPFAASSPVFVPPPPTLYVVAFVLSPPILPRADSSISSISSASTSAASEPVLHSPSHLSTQNPRRAAAASARNPPVPPAIARRQLTHKEPDAPRLIRD</sequence>
<comment type="caution">
    <text evidence="1">The sequence shown here is derived from an EMBL/GenBank/DDBJ whole genome shotgun (WGS) entry which is preliminary data.</text>
</comment>
<dbReference type="Proteomes" id="UP000814033">
    <property type="component" value="Unassembled WGS sequence"/>
</dbReference>
<organism evidence="1 2">
    <name type="scientific">Auriscalpium vulgare</name>
    <dbReference type="NCBI Taxonomy" id="40419"/>
    <lineage>
        <taxon>Eukaryota</taxon>
        <taxon>Fungi</taxon>
        <taxon>Dikarya</taxon>
        <taxon>Basidiomycota</taxon>
        <taxon>Agaricomycotina</taxon>
        <taxon>Agaricomycetes</taxon>
        <taxon>Russulales</taxon>
        <taxon>Auriscalpiaceae</taxon>
        <taxon>Auriscalpium</taxon>
    </lineage>
</organism>
<gene>
    <name evidence="1" type="ORF">FA95DRAFT_1594302</name>
</gene>
<evidence type="ECO:0000313" key="2">
    <source>
        <dbReference type="Proteomes" id="UP000814033"/>
    </source>
</evidence>
<reference evidence="1" key="1">
    <citation type="submission" date="2021-02" db="EMBL/GenBank/DDBJ databases">
        <authorList>
            <consortium name="DOE Joint Genome Institute"/>
            <person name="Ahrendt S."/>
            <person name="Looney B.P."/>
            <person name="Miyauchi S."/>
            <person name="Morin E."/>
            <person name="Drula E."/>
            <person name="Courty P.E."/>
            <person name="Chicoki N."/>
            <person name="Fauchery L."/>
            <person name="Kohler A."/>
            <person name="Kuo A."/>
            <person name="Labutti K."/>
            <person name="Pangilinan J."/>
            <person name="Lipzen A."/>
            <person name="Riley R."/>
            <person name="Andreopoulos W."/>
            <person name="He G."/>
            <person name="Johnson J."/>
            <person name="Barry K.W."/>
            <person name="Grigoriev I.V."/>
            <person name="Nagy L."/>
            <person name="Hibbett D."/>
            <person name="Henrissat B."/>
            <person name="Matheny P.B."/>
            <person name="Labbe J."/>
            <person name="Martin F."/>
        </authorList>
    </citation>
    <scope>NUCLEOTIDE SEQUENCE</scope>
    <source>
        <strain evidence="1">FP105234-sp</strain>
    </source>
</reference>
<proteinExistence type="predicted"/>
<reference evidence="1" key="2">
    <citation type="journal article" date="2022" name="New Phytol.">
        <title>Evolutionary transition to the ectomycorrhizal habit in the genomes of a hyperdiverse lineage of mushroom-forming fungi.</title>
        <authorList>
            <person name="Looney B."/>
            <person name="Miyauchi S."/>
            <person name="Morin E."/>
            <person name="Drula E."/>
            <person name="Courty P.E."/>
            <person name="Kohler A."/>
            <person name="Kuo A."/>
            <person name="LaButti K."/>
            <person name="Pangilinan J."/>
            <person name="Lipzen A."/>
            <person name="Riley R."/>
            <person name="Andreopoulos W."/>
            <person name="He G."/>
            <person name="Johnson J."/>
            <person name="Nolan M."/>
            <person name="Tritt A."/>
            <person name="Barry K.W."/>
            <person name="Grigoriev I.V."/>
            <person name="Nagy L.G."/>
            <person name="Hibbett D."/>
            <person name="Henrissat B."/>
            <person name="Matheny P.B."/>
            <person name="Labbe J."/>
            <person name="Martin F.M."/>
        </authorList>
    </citation>
    <scope>NUCLEOTIDE SEQUENCE</scope>
    <source>
        <strain evidence="1">FP105234-sp</strain>
    </source>
</reference>
<evidence type="ECO:0000313" key="1">
    <source>
        <dbReference type="EMBL" id="KAI0049888.1"/>
    </source>
</evidence>
<name>A0ACB8S0D2_9AGAM</name>